<evidence type="ECO:0000313" key="2">
    <source>
        <dbReference type="Proteomes" id="UP000596248"/>
    </source>
</evidence>
<dbReference type="EMBL" id="CP069127">
    <property type="protein sequence ID" value="QRG70354.1"/>
    <property type="molecule type" value="Genomic_DNA"/>
</dbReference>
<sequence>MNADIAKKLRWKPGMRFLILNPSEEAWSLFSSGYEDASPVVSHEPLSQGAGAGSFDLVLLYVSSAAELAEWSSAALSAVSSDGLLWVAYPKKTSKIKTDIHRDQGWEPISEAGWEGVALVSLDETWSAMRFRPAEKVKKPRAARVKEEKPVSSSAERIVVVPEDLQAELDKQEQAKQFFDRLAYTHRKEYVRWITEAKRPETRAGRITKTLERLNQGIKNPFVK</sequence>
<proteinExistence type="predicted"/>
<dbReference type="Proteomes" id="UP000596248">
    <property type="component" value="Chromosome"/>
</dbReference>
<name>A0ABX7FX37_BRECH</name>
<dbReference type="Pfam" id="PF13376">
    <property type="entry name" value="OmdA"/>
    <property type="match status" value="1"/>
</dbReference>
<protein>
    <submittedName>
        <fullName evidence="1">YdeI/OmpD-associated family protein</fullName>
    </submittedName>
</protein>
<evidence type="ECO:0000313" key="1">
    <source>
        <dbReference type="EMBL" id="QRG70354.1"/>
    </source>
</evidence>
<accession>A0ABX7FX37</accession>
<gene>
    <name evidence="1" type="ORF">JNE38_15310</name>
</gene>
<reference evidence="1 2" key="1">
    <citation type="submission" date="2021-01" db="EMBL/GenBank/DDBJ databases">
        <title>Identification of strong promoters based on the transcriptome of Brevibacillus choshinensis.</title>
        <authorList>
            <person name="Yao D."/>
            <person name="Zhang K."/>
            <person name="Wu J."/>
        </authorList>
    </citation>
    <scope>NUCLEOTIDE SEQUENCE [LARGE SCALE GENOMIC DNA]</scope>
    <source>
        <strain evidence="1 2">HPD31-SP3</strain>
    </source>
</reference>
<keyword evidence="2" id="KW-1185">Reference proteome</keyword>
<dbReference type="RefSeq" id="WP_203357327.1">
    <property type="nucleotide sequence ID" value="NZ_CP069127.1"/>
</dbReference>
<organism evidence="1 2">
    <name type="scientific">Brevibacillus choshinensis</name>
    <dbReference type="NCBI Taxonomy" id="54911"/>
    <lineage>
        <taxon>Bacteria</taxon>
        <taxon>Bacillati</taxon>
        <taxon>Bacillota</taxon>
        <taxon>Bacilli</taxon>
        <taxon>Bacillales</taxon>
        <taxon>Paenibacillaceae</taxon>
        <taxon>Brevibacillus</taxon>
    </lineage>
</organism>